<feature type="transmembrane region" description="Helical" evidence="1">
    <location>
        <begin position="42"/>
        <end position="62"/>
    </location>
</feature>
<protein>
    <submittedName>
        <fullName evidence="2">Uncharacterized protein</fullName>
    </submittedName>
</protein>
<accession>A0A319DMW2</accession>
<dbReference type="AlphaFoldDB" id="A0A319DMW2"/>
<keyword evidence="1" id="KW-1133">Transmembrane helix</keyword>
<dbReference type="EMBL" id="KZ825806">
    <property type="protein sequence ID" value="PYH98955.1"/>
    <property type="molecule type" value="Genomic_DNA"/>
</dbReference>
<reference evidence="2 3" key="1">
    <citation type="submission" date="2018-02" db="EMBL/GenBank/DDBJ databases">
        <title>The genomes of Aspergillus section Nigri reveals drivers in fungal speciation.</title>
        <authorList>
            <consortium name="DOE Joint Genome Institute"/>
            <person name="Vesth T.C."/>
            <person name="Nybo J."/>
            <person name="Theobald S."/>
            <person name="Brandl J."/>
            <person name="Frisvad J.C."/>
            <person name="Nielsen K.F."/>
            <person name="Lyhne E.K."/>
            <person name="Kogle M.E."/>
            <person name="Kuo A."/>
            <person name="Riley R."/>
            <person name="Clum A."/>
            <person name="Nolan M."/>
            <person name="Lipzen A."/>
            <person name="Salamov A."/>
            <person name="Henrissat B."/>
            <person name="Wiebenga A."/>
            <person name="De vries R.P."/>
            <person name="Grigoriev I.V."/>
            <person name="Mortensen U.H."/>
            <person name="Andersen M.R."/>
            <person name="Baker S.E."/>
        </authorList>
    </citation>
    <scope>NUCLEOTIDE SEQUENCE [LARGE SCALE GENOMIC DNA]</scope>
    <source>
        <strain evidence="2 3">CBS 707.79</strain>
    </source>
</reference>
<evidence type="ECO:0000256" key="1">
    <source>
        <dbReference type="SAM" id="Phobius"/>
    </source>
</evidence>
<keyword evidence="3" id="KW-1185">Reference proteome</keyword>
<evidence type="ECO:0000313" key="3">
    <source>
        <dbReference type="Proteomes" id="UP000247810"/>
    </source>
</evidence>
<name>A0A319DMW2_9EURO</name>
<sequence length="76" mass="9191">MMICLLFFFFFIFIFIFIFTLILILILISFHVHSVLLRSSHCMDRFICTFPFCLSVICYLLLCSQNFRFIDYRLLG</sequence>
<evidence type="ECO:0000313" key="2">
    <source>
        <dbReference type="EMBL" id="PYH98955.1"/>
    </source>
</evidence>
<keyword evidence="1" id="KW-0812">Transmembrane</keyword>
<gene>
    <name evidence="2" type="ORF">BO71DRAFT_2408</name>
</gene>
<feature type="transmembrane region" description="Helical" evidence="1">
    <location>
        <begin position="6"/>
        <end position="30"/>
    </location>
</feature>
<dbReference type="VEuPathDB" id="FungiDB:BO71DRAFT_2408"/>
<organism evidence="2 3">
    <name type="scientific">Aspergillus ellipticus CBS 707.79</name>
    <dbReference type="NCBI Taxonomy" id="1448320"/>
    <lineage>
        <taxon>Eukaryota</taxon>
        <taxon>Fungi</taxon>
        <taxon>Dikarya</taxon>
        <taxon>Ascomycota</taxon>
        <taxon>Pezizomycotina</taxon>
        <taxon>Eurotiomycetes</taxon>
        <taxon>Eurotiomycetidae</taxon>
        <taxon>Eurotiales</taxon>
        <taxon>Aspergillaceae</taxon>
        <taxon>Aspergillus</taxon>
        <taxon>Aspergillus subgen. Circumdati</taxon>
    </lineage>
</organism>
<dbReference type="Proteomes" id="UP000247810">
    <property type="component" value="Unassembled WGS sequence"/>
</dbReference>
<keyword evidence="1" id="KW-0472">Membrane</keyword>
<proteinExistence type="predicted"/>